<keyword evidence="3" id="KW-0597">Phosphoprotein</keyword>
<comment type="similarity">
    <text evidence="2">Belongs to the UTP14 family.</text>
</comment>
<feature type="region of interest" description="Disordered" evidence="5">
    <location>
        <begin position="1"/>
        <end position="47"/>
    </location>
</feature>
<feature type="compositionally biased region" description="Acidic residues" evidence="5">
    <location>
        <begin position="347"/>
        <end position="360"/>
    </location>
</feature>
<organism evidence="6 7">
    <name type="scientific">Astyanax mexicanus</name>
    <name type="common">Blind cave fish</name>
    <name type="synonym">Astyanax fasciatus mexicanus</name>
    <dbReference type="NCBI Taxonomy" id="7994"/>
    <lineage>
        <taxon>Eukaryota</taxon>
        <taxon>Metazoa</taxon>
        <taxon>Chordata</taxon>
        <taxon>Craniata</taxon>
        <taxon>Vertebrata</taxon>
        <taxon>Euteleostomi</taxon>
        <taxon>Actinopterygii</taxon>
        <taxon>Neopterygii</taxon>
        <taxon>Teleostei</taxon>
        <taxon>Ostariophysi</taxon>
        <taxon>Characiformes</taxon>
        <taxon>Characoidei</taxon>
        <taxon>Acestrorhamphidae</taxon>
        <taxon>Acestrorhamphinae</taxon>
        <taxon>Astyanax</taxon>
    </lineage>
</organism>
<dbReference type="GO" id="GO:0006364">
    <property type="term" value="P:rRNA processing"/>
    <property type="evidence" value="ECO:0007669"/>
    <property type="project" value="InterPro"/>
</dbReference>
<evidence type="ECO:0000256" key="5">
    <source>
        <dbReference type="SAM" id="MobiDB-lite"/>
    </source>
</evidence>
<feature type="region of interest" description="Disordered" evidence="5">
    <location>
        <begin position="771"/>
        <end position="825"/>
    </location>
</feature>
<accession>A0A8T2ME27</accession>
<feature type="compositionally biased region" description="Acidic residues" evidence="5">
    <location>
        <begin position="390"/>
        <end position="421"/>
    </location>
</feature>
<proteinExistence type="inferred from homology"/>
<evidence type="ECO:0000313" key="6">
    <source>
        <dbReference type="EMBL" id="KAG9281587.1"/>
    </source>
</evidence>
<dbReference type="EMBL" id="JAICCE010000001">
    <property type="protein sequence ID" value="KAG9281587.1"/>
    <property type="molecule type" value="Genomic_DNA"/>
</dbReference>
<feature type="region of interest" description="Disordered" evidence="5">
    <location>
        <begin position="673"/>
        <end position="703"/>
    </location>
</feature>
<evidence type="ECO:0000256" key="3">
    <source>
        <dbReference type="ARBA" id="ARBA00022553"/>
    </source>
</evidence>
<evidence type="ECO:0000256" key="2">
    <source>
        <dbReference type="ARBA" id="ARBA00007774"/>
    </source>
</evidence>
<feature type="compositionally biased region" description="Basic and acidic residues" evidence="5">
    <location>
        <begin position="422"/>
        <end position="436"/>
    </location>
</feature>
<name>A0A8T2ME27_ASTMX</name>
<dbReference type="Proteomes" id="UP000752171">
    <property type="component" value="Unassembled WGS sequence"/>
</dbReference>
<evidence type="ECO:0000256" key="4">
    <source>
        <dbReference type="ARBA" id="ARBA00023242"/>
    </source>
</evidence>
<feature type="compositionally biased region" description="Basic residues" evidence="5">
    <location>
        <begin position="798"/>
        <end position="825"/>
    </location>
</feature>
<feature type="compositionally biased region" description="Acidic residues" evidence="5">
    <location>
        <begin position="478"/>
        <end position="508"/>
    </location>
</feature>
<feature type="compositionally biased region" description="Acidic residues" evidence="5">
    <location>
        <begin position="437"/>
        <end position="451"/>
    </location>
</feature>
<dbReference type="GO" id="GO:0032040">
    <property type="term" value="C:small-subunit processome"/>
    <property type="evidence" value="ECO:0007669"/>
    <property type="project" value="InterPro"/>
</dbReference>
<dbReference type="InterPro" id="IPR006709">
    <property type="entry name" value="SSU_processome_Utp14"/>
</dbReference>
<feature type="compositionally biased region" description="Polar residues" evidence="5">
    <location>
        <begin position="560"/>
        <end position="577"/>
    </location>
</feature>
<comment type="caution">
    <text evidence="6">The sequence shown here is derived from an EMBL/GenBank/DDBJ whole genome shotgun (WGS) entry which is preliminary data.</text>
</comment>
<evidence type="ECO:0000313" key="7">
    <source>
        <dbReference type="Proteomes" id="UP000752171"/>
    </source>
</evidence>
<dbReference type="OrthoDB" id="277439at2759"/>
<feature type="compositionally biased region" description="Polar residues" evidence="5">
    <location>
        <begin position="510"/>
        <end position="525"/>
    </location>
</feature>
<comment type="subcellular location">
    <subcellularLocation>
        <location evidence="1">Nucleus</location>
        <location evidence="1">Nucleolus</location>
    </subcellularLocation>
</comment>
<dbReference type="AlphaFoldDB" id="A0A8T2ME27"/>
<sequence length="825" mass="93598">MSSKSSVEAAPAVMAAEDNDEELSSLEDENVISASEDEEGSEDERKHTKLLEAISSLGGRRRMKQTERSEASLQVSEFSVAADGAGEKVELSDLLGTMEKTPGAPNKTKKQLKNLQNRKDTLELPLSKQETEKIQRGVAYKKSSREVSRWESVITQNQKAEQLVFPLRQDPTGHKRMEQVVAGWKARTPLEQEIFSLLHSNSQPIHDPVLTPVEEASIKAMSLEEAKIRRAELQKARALQSYYEAKARRESKIKSKLYHRVQKKAKRRDFLKQFEEMVKTDPDAALEELKRMELSRMQERMTLKHQNSGKWAKAKAIMAKYDHSARKAMQEQLEINKDLTQKLAVPSEDEDEEKNGDEEAGALPDFVNDPEPILDPVNPWMRGKLSKEEPEPEVEASTEARDEDLEVQQQQEEEEEEENEEEKLLREFERKRKLREDEDDDLVPVPQEEENQTLPVAGAEQASSIEVSAEDGSKITDNNDEDKDDKVDEDDKDEEEEEEEEEEAEEVVSEFNSLFNRLMKSNTTPAVPDQNEGEELLDEGLVRVQTMEDLEALRKDRTNEANQEASVPATDTPTAPESASEPPNKKKRRRKEIDLKKVLTKQATVVKVPLAPTVLEEEEEEEAEVHTEQAAIIKEAFAGDDVISDFLKDKRKQEEAGRPKVVDLTLPGWGEWGGLGLKPSKNKRRKFRKKVAPPPPRQDKKLPAVIISEKRDASVAAHQVSQLPFPFQNPTQFESCVRTPIGQTWNTQTTVRKLTAPRVVTKMGAIIEPMSREDLVPKQKSNEAKRGAAILLEEKRERGKKKGSGGKRALQQKKKKMQKQKKTKE</sequence>
<feature type="compositionally biased region" description="Basic and acidic residues" evidence="5">
    <location>
        <begin position="771"/>
        <end position="797"/>
    </location>
</feature>
<protein>
    <recommendedName>
        <fullName evidence="8">UTP14C small subunit processome component</fullName>
    </recommendedName>
</protein>
<feature type="compositionally biased region" description="Basic residues" evidence="5">
    <location>
        <begin position="680"/>
        <end position="691"/>
    </location>
</feature>
<gene>
    <name evidence="6" type="ORF">AMEX_G114</name>
</gene>
<dbReference type="PANTHER" id="PTHR14150:SF12">
    <property type="entry name" value="U3 SMALL NUCLEOLAR RNA-ASSOCIATED PROTEIN 14 HOMOLOG A"/>
    <property type="match status" value="1"/>
</dbReference>
<dbReference type="PANTHER" id="PTHR14150">
    <property type="entry name" value="U3 SMALL NUCLEOLAR RNA-ASSOCIATED PROTEIN 14"/>
    <property type="match status" value="1"/>
</dbReference>
<feature type="compositionally biased region" description="Acidic residues" evidence="5">
    <location>
        <begin position="17"/>
        <end position="42"/>
    </location>
</feature>
<evidence type="ECO:0000256" key="1">
    <source>
        <dbReference type="ARBA" id="ARBA00004604"/>
    </source>
</evidence>
<feature type="region of interest" description="Disordered" evidence="5">
    <location>
        <begin position="96"/>
        <end position="128"/>
    </location>
</feature>
<keyword evidence="4" id="KW-0539">Nucleus</keyword>
<dbReference type="Pfam" id="PF04615">
    <property type="entry name" value="Utp14"/>
    <property type="match status" value="1"/>
</dbReference>
<feature type="region of interest" description="Disordered" evidence="5">
    <location>
        <begin position="345"/>
        <end position="593"/>
    </location>
</feature>
<evidence type="ECO:0008006" key="8">
    <source>
        <dbReference type="Google" id="ProtNLM"/>
    </source>
</evidence>
<reference evidence="6 7" key="1">
    <citation type="submission" date="2021-07" db="EMBL/GenBank/DDBJ databases">
        <authorList>
            <person name="Imarazene B."/>
            <person name="Zahm M."/>
            <person name="Klopp C."/>
            <person name="Cabau C."/>
            <person name="Beille S."/>
            <person name="Jouanno E."/>
            <person name="Castinel A."/>
            <person name="Lluch J."/>
            <person name="Gil L."/>
            <person name="Kuchtly C."/>
            <person name="Lopez Roques C."/>
            <person name="Donnadieu C."/>
            <person name="Parrinello H."/>
            <person name="Journot L."/>
            <person name="Du K."/>
            <person name="Schartl M."/>
            <person name="Retaux S."/>
            <person name="Guiguen Y."/>
        </authorList>
    </citation>
    <scope>NUCLEOTIDE SEQUENCE [LARGE SCALE GENOMIC DNA]</scope>
    <source>
        <strain evidence="6">Pach_M1</strain>
        <tissue evidence="6">Testis</tissue>
    </source>
</reference>